<accession>A0AAV4Q836</accession>
<name>A0AAV4Q836_CAEEX</name>
<dbReference type="Proteomes" id="UP001054945">
    <property type="component" value="Unassembled WGS sequence"/>
</dbReference>
<dbReference type="AlphaFoldDB" id="A0AAV4Q836"/>
<organism evidence="1 2">
    <name type="scientific">Caerostris extrusa</name>
    <name type="common">Bark spider</name>
    <name type="synonym">Caerostris bankana</name>
    <dbReference type="NCBI Taxonomy" id="172846"/>
    <lineage>
        <taxon>Eukaryota</taxon>
        <taxon>Metazoa</taxon>
        <taxon>Ecdysozoa</taxon>
        <taxon>Arthropoda</taxon>
        <taxon>Chelicerata</taxon>
        <taxon>Arachnida</taxon>
        <taxon>Araneae</taxon>
        <taxon>Araneomorphae</taxon>
        <taxon>Entelegynae</taxon>
        <taxon>Araneoidea</taxon>
        <taxon>Araneidae</taxon>
        <taxon>Caerostris</taxon>
    </lineage>
</organism>
<gene>
    <name evidence="1" type="ORF">CEXT_702781</name>
</gene>
<proteinExistence type="predicted"/>
<dbReference type="EMBL" id="BPLR01005724">
    <property type="protein sequence ID" value="GIY04551.1"/>
    <property type="molecule type" value="Genomic_DNA"/>
</dbReference>
<comment type="caution">
    <text evidence="1">The sequence shown here is derived from an EMBL/GenBank/DDBJ whole genome shotgun (WGS) entry which is preliminary data.</text>
</comment>
<evidence type="ECO:0000313" key="2">
    <source>
        <dbReference type="Proteomes" id="UP001054945"/>
    </source>
</evidence>
<evidence type="ECO:0000313" key="1">
    <source>
        <dbReference type="EMBL" id="GIY04551.1"/>
    </source>
</evidence>
<reference evidence="1 2" key="1">
    <citation type="submission" date="2021-06" db="EMBL/GenBank/DDBJ databases">
        <title>Caerostris extrusa draft genome.</title>
        <authorList>
            <person name="Kono N."/>
            <person name="Arakawa K."/>
        </authorList>
    </citation>
    <scope>NUCLEOTIDE SEQUENCE [LARGE SCALE GENOMIC DNA]</scope>
</reference>
<keyword evidence="2" id="KW-1185">Reference proteome</keyword>
<sequence>MAKETSKDQIKTATLCKRYCLFFSMLGILYGTHPLGSRQEKERKEKPKKHSIALNNQGNVGTIIKIASYTIRGYSMAMDFSLSKKEKG</sequence>
<protein>
    <submittedName>
        <fullName evidence="1">Uncharacterized protein</fullName>
    </submittedName>
</protein>